<dbReference type="InterPro" id="IPR014331">
    <property type="entry name" value="RNA_pol_sigma70_ECF_RHOBA"/>
</dbReference>
<dbReference type="InterPro" id="IPR014284">
    <property type="entry name" value="RNA_pol_sigma-70_dom"/>
</dbReference>
<keyword evidence="2" id="KW-0805">Transcription regulation</keyword>
<evidence type="ECO:0000256" key="4">
    <source>
        <dbReference type="ARBA" id="ARBA00023163"/>
    </source>
</evidence>
<dbReference type="NCBIfam" id="TIGR02989">
    <property type="entry name" value="Sig-70_gvs1"/>
    <property type="match status" value="1"/>
</dbReference>
<keyword evidence="7" id="KW-1185">Reference proteome</keyword>
<evidence type="ECO:0000256" key="1">
    <source>
        <dbReference type="ARBA" id="ARBA00010641"/>
    </source>
</evidence>
<feature type="domain" description="RNA polymerase sigma-70 region 2" evidence="5">
    <location>
        <begin position="14"/>
        <end position="80"/>
    </location>
</feature>
<dbReference type="InterPro" id="IPR007627">
    <property type="entry name" value="RNA_pol_sigma70_r2"/>
</dbReference>
<protein>
    <submittedName>
        <fullName evidence="6">Sigma-70 family RNA polymerase sigma factor</fullName>
    </submittedName>
</protein>
<sequence length="173" mass="20655">MNSADQEKFVLLLGQVQPDLKRYIYSLSYNKGDAEDIYQECSLALWRKFGTYDNSQPFLNWAFRFAYYEVMKFREKQKRRKLLSDETLKILAEEYQKPLGIIKEQERLLSFCLAKLPEDEKALIDMRYSQKLSVKKINSHFGETGKKIYRAFERIRYKLYNCIDETLEAEGLK</sequence>
<evidence type="ECO:0000259" key="5">
    <source>
        <dbReference type="Pfam" id="PF04542"/>
    </source>
</evidence>
<dbReference type="EMBL" id="CP117811">
    <property type="protein sequence ID" value="WDE95599.1"/>
    <property type="molecule type" value="Genomic_DNA"/>
</dbReference>
<evidence type="ECO:0000313" key="7">
    <source>
        <dbReference type="Proteomes" id="UP001214250"/>
    </source>
</evidence>
<name>A0ABY7VPF7_9BACT</name>
<reference evidence="6 7" key="1">
    <citation type="submission" date="2023-02" db="EMBL/GenBank/DDBJ databases">
        <title>Genome sequence of Lentisphaera profundi SAORIC-696.</title>
        <authorList>
            <person name="Kim e."/>
            <person name="Cho J.-C."/>
            <person name="Choi A."/>
            <person name="Kang I."/>
        </authorList>
    </citation>
    <scope>NUCLEOTIDE SEQUENCE [LARGE SCALE GENOMIC DNA]</scope>
    <source>
        <strain evidence="6 7">SAORIC-696</strain>
    </source>
</reference>
<dbReference type="InterPro" id="IPR036388">
    <property type="entry name" value="WH-like_DNA-bd_sf"/>
</dbReference>
<evidence type="ECO:0000256" key="3">
    <source>
        <dbReference type="ARBA" id="ARBA00023082"/>
    </source>
</evidence>
<accession>A0ABY7VPF7</accession>
<dbReference type="Pfam" id="PF04542">
    <property type="entry name" value="Sigma70_r2"/>
    <property type="match status" value="1"/>
</dbReference>
<keyword evidence="4" id="KW-0804">Transcription</keyword>
<evidence type="ECO:0000256" key="2">
    <source>
        <dbReference type="ARBA" id="ARBA00023015"/>
    </source>
</evidence>
<dbReference type="NCBIfam" id="TIGR02937">
    <property type="entry name" value="sigma70-ECF"/>
    <property type="match status" value="1"/>
</dbReference>
<dbReference type="InterPro" id="IPR039425">
    <property type="entry name" value="RNA_pol_sigma-70-like"/>
</dbReference>
<gene>
    <name evidence="6" type="ORF">PQO03_07680</name>
</gene>
<dbReference type="Proteomes" id="UP001214250">
    <property type="component" value="Chromosome 1"/>
</dbReference>
<dbReference type="InterPro" id="IPR013324">
    <property type="entry name" value="RNA_pol_sigma_r3/r4-like"/>
</dbReference>
<dbReference type="PANTHER" id="PTHR43133:SF51">
    <property type="entry name" value="RNA POLYMERASE SIGMA FACTOR"/>
    <property type="match status" value="1"/>
</dbReference>
<dbReference type="InterPro" id="IPR013325">
    <property type="entry name" value="RNA_pol_sigma_r2"/>
</dbReference>
<keyword evidence="3" id="KW-0731">Sigma factor</keyword>
<comment type="similarity">
    <text evidence="1">Belongs to the sigma-70 factor family. ECF subfamily.</text>
</comment>
<proteinExistence type="inferred from homology"/>
<evidence type="ECO:0000313" key="6">
    <source>
        <dbReference type="EMBL" id="WDE95599.1"/>
    </source>
</evidence>
<organism evidence="6 7">
    <name type="scientific">Lentisphaera profundi</name>
    <dbReference type="NCBI Taxonomy" id="1658616"/>
    <lineage>
        <taxon>Bacteria</taxon>
        <taxon>Pseudomonadati</taxon>
        <taxon>Lentisphaerota</taxon>
        <taxon>Lentisphaeria</taxon>
        <taxon>Lentisphaerales</taxon>
        <taxon>Lentisphaeraceae</taxon>
        <taxon>Lentisphaera</taxon>
    </lineage>
</organism>
<dbReference type="Gene3D" id="1.10.1740.10">
    <property type="match status" value="1"/>
</dbReference>
<dbReference type="SUPFAM" id="SSF88659">
    <property type="entry name" value="Sigma3 and sigma4 domains of RNA polymerase sigma factors"/>
    <property type="match status" value="1"/>
</dbReference>
<dbReference type="PANTHER" id="PTHR43133">
    <property type="entry name" value="RNA POLYMERASE ECF-TYPE SIGMA FACTO"/>
    <property type="match status" value="1"/>
</dbReference>
<dbReference type="SUPFAM" id="SSF88946">
    <property type="entry name" value="Sigma2 domain of RNA polymerase sigma factors"/>
    <property type="match status" value="1"/>
</dbReference>
<dbReference type="Gene3D" id="1.10.10.10">
    <property type="entry name" value="Winged helix-like DNA-binding domain superfamily/Winged helix DNA-binding domain"/>
    <property type="match status" value="1"/>
</dbReference>
<dbReference type="RefSeq" id="WP_274149280.1">
    <property type="nucleotide sequence ID" value="NZ_CP117811.1"/>
</dbReference>